<keyword evidence="6" id="KW-0406">Ion transport</keyword>
<dbReference type="Gene3D" id="3.30.70.1350">
    <property type="entry name" value="Cation efflux protein, cytoplasmic domain"/>
    <property type="match status" value="1"/>
</dbReference>
<keyword evidence="5 9" id="KW-0812">Transmembrane</keyword>
<evidence type="ECO:0000256" key="3">
    <source>
        <dbReference type="ARBA" id="ARBA00022448"/>
    </source>
</evidence>
<dbReference type="SUPFAM" id="SSF160240">
    <property type="entry name" value="Cation efflux protein cytoplasmic domain-like"/>
    <property type="match status" value="1"/>
</dbReference>
<proteinExistence type="inferred from homology"/>
<evidence type="ECO:0000256" key="7">
    <source>
        <dbReference type="ARBA" id="ARBA00022989"/>
    </source>
</evidence>
<name>A0ABY5TMH8_9GAMM</name>
<keyword evidence="4" id="KW-0408">Iron</keyword>
<comment type="subcellular location">
    <subcellularLocation>
        <location evidence="1">Membrane</location>
        <topology evidence="1">Multi-pass membrane protein</topology>
    </subcellularLocation>
</comment>
<dbReference type="Proteomes" id="UP001059934">
    <property type="component" value="Chromosome"/>
</dbReference>
<feature type="domain" description="Cation efflux protein transmembrane" evidence="10">
    <location>
        <begin position="26"/>
        <end position="215"/>
    </location>
</feature>
<feature type="transmembrane region" description="Helical" evidence="9">
    <location>
        <begin position="92"/>
        <end position="113"/>
    </location>
</feature>
<keyword evidence="7 9" id="KW-1133">Transmembrane helix</keyword>
<dbReference type="Gene3D" id="1.20.1510.10">
    <property type="entry name" value="Cation efflux protein transmembrane domain"/>
    <property type="match status" value="1"/>
</dbReference>
<dbReference type="EMBL" id="CP103416">
    <property type="protein sequence ID" value="UVW34311.1"/>
    <property type="molecule type" value="Genomic_DNA"/>
</dbReference>
<dbReference type="SUPFAM" id="SSF161111">
    <property type="entry name" value="Cation efflux protein transmembrane domain-like"/>
    <property type="match status" value="1"/>
</dbReference>
<dbReference type="Pfam" id="PF16916">
    <property type="entry name" value="ZT_dimer"/>
    <property type="match status" value="1"/>
</dbReference>
<evidence type="ECO:0000256" key="9">
    <source>
        <dbReference type="SAM" id="Phobius"/>
    </source>
</evidence>
<dbReference type="InterPro" id="IPR027469">
    <property type="entry name" value="Cation_efflux_TMD_sf"/>
</dbReference>
<evidence type="ECO:0000256" key="5">
    <source>
        <dbReference type="ARBA" id="ARBA00022692"/>
    </source>
</evidence>
<evidence type="ECO:0000313" key="12">
    <source>
        <dbReference type="EMBL" id="UVW34311.1"/>
    </source>
</evidence>
<dbReference type="NCBIfam" id="TIGR01297">
    <property type="entry name" value="CDF"/>
    <property type="match status" value="1"/>
</dbReference>
<dbReference type="PANTHER" id="PTHR43840">
    <property type="entry name" value="MITOCHONDRIAL METAL TRANSPORTER 1-RELATED"/>
    <property type="match status" value="1"/>
</dbReference>
<dbReference type="InterPro" id="IPR036837">
    <property type="entry name" value="Cation_efflux_CTD_sf"/>
</dbReference>
<feature type="domain" description="Cation efflux protein cytoplasmic" evidence="11">
    <location>
        <begin position="224"/>
        <end position="293"/>
    </location>
</feature>
<keyword evidence="6" id="KW-0864">Zinc transport</keyword>
<dbReference type="Pfam" id="PF01545">
    <property type="entry name" value="Cation_efflux"/>
    <property type="match status" value="1"/>
</dbReference>
<evidence type="ECO:0000256" key="6">
    <source>
        <dbReference type="ARBA" id="ARBA00022906"/>
    </source>
</evidence>
<evidence type="ECO:0000256" key="8">
    <source>
        <dbReference type="ARBA" id="ARBA00023136"/>
    </source>
</evidence>
<evidence type="ECO:0000259" key="10">
    <source>
        <dbReference type="Pfam" id="PF01545"/>
    </source>
</evidence>
<keyword evidence="4" id="KW-0410">Iron transport</keyword>
<comment type="similarity">
    <text evidence="2">Belongs to the cation diffusion facilitator (CDF) transporter (TC 2.A.4) family. FieF subfamily.</text>
</comment>
<evidence type="ECO:0000256" key="4">
    <source>
        <dbReference type="ARBA" id="ARBA00022496"/>
    </source>
</evidence>
<dbReference type="InterPro" id="IPR050291">
    <property type="entry name" value="CDF_Transporter"/>
</dbReference>
<evidence type="ECO:0000313" key="13">
    <source>
        <dbReference type="Proteomes" id="UP001059934"/>
    </source>
</evidence>
<gene>
    <name evidence="12" type="ORF">NYF23_09800</name>
</gene>
<evidence type="ECO:0000259" key="11">
    <source>
        <dbReference type="Pfam" id="PF16916"/>
    </source>
</evidence>
<dbReference type="PANTHER" id="PTHR43840:SF15">
    <property type="entry name" value="MITOCHONDRIAL METAL TRANSPORTER 1-RELATED"/>
    <property type="match status" value="1"/>
</dbReference>
<reference evidence="12" key="1">
    <citation type="submission" date="2022-08" db="EMBL/GenBank/DDBJ databases">
        <title>Catabolic pathway analysis in culturable SAR92 clade bacteria reveals their overlooked roles in DMSP degradation in coastal seas.</title>
        <authorList>
            <person name="He X."/>
            <person name="Zhang X."/>
            <person name="Zhang Y."/>
        </authorList>
    </citation>
    <scope>NUCLEOTIDE SEQUENCE</scope>
    <source>
        <strain evidence="12">H455</strain>
    </source>
</reference>
<keyword evidence="13" id="KW-1185">Reference proteome</keyword>
<evidence type="ECO:0000256" key="1">
    <source>
        <dbReference type="ARBA" id="ARBA00004141"/>
    </source>
</evidence>
<keyword evidence="6" id="KW-0862">Zinc</keyword>
<protein>
    <submittedName>
        <fullName evidence="12">Cation diffusion facilitator family transporter</fullName>
    </submittedName>
</protein>
<evidence type="ECO:0000256" key="2">
    <source>
        <dbReference type="ARBA" id="ARBA00010212"/>
    </source>
</evidence>
<dbReference type="InterPro" id="IPR058533">
    <property type="entry name" value="Cation_efflux_TM"/>
</dbReference>
<organism evidence="12 13">
    <name type="scientific">SAR92 clade bacterium H455</name>
    <dbReference type="NCBI Taxonomy" id="2974818"/>
    <lineage>
        <taxon>Bacteria</taxon>
        <taxon>Pseudomonadati</taxon>
        <taxon>Pseudomonadota</taxon>
        <taxon>Gammaproteobacteria</taxon>
        <taxon>Cellvibrionales</taxon>
        <taxon>Porticoccaceae</taxon>
        <taxon>SAR92 clade</taxon>
    </lineage>
</organism>
<feature type="transmembrane region" description="Helical" evidence="9">
    <location>
        <begin position="155"/>
        <end position="180"/>
    </location>
</feature>
<sequence>MSDNGDNFILTRKSQKDKNVRRVILVEGSINSVVLAAKLAVGLSTGSLAIIGDAIHSLTDVINNAIAWMVVKLSSSPADREHPYGHRKFESLAVFFLASLLVVLAFELAVHAITKNDEAIDNSAWGLGIMFAVLLVNISLAVWERRWARKLNSDILLADASHTFADILTTVVVIIGWQLSAMGYPLLDRLCALGVSCLILYLSYDLFRRILPILVDEYALDPESLSKAVNNIQGVAKVNRVRSRWIGNEKSVDLVIAVEPQLSIVEAHDIANNVESYIEKQYGATDISIHIEPVHVEPVNTEPNPLKQSKTSRRSQELNQARGYFWSIV</sequence>
<keyword evidence="8 9" id="KW-0472">Membrane</keyword>
<dbReference type="InterPro" id="IPR027470">
    <property type="entry name" value="Cation_efflux_CTD"/>
</dbReference>
<feature type="transmembrane region" description="Helical" evidence="9">
    <location>
        <begin position="125"/>
        <end position="143"/>
    </location>
</feature>
<dbReference type="InterPro" id="IPR002524">
    <property type="entry name" value="Cation_efflux"/>
</dbReference>
<keyword evidence="3" id="KW-0813">Transport</keyword>
<accession>A0ABY5TMH8</accession>